<evidence type="ECO:0000256" key="3">
    <source>
        <dbReference type="ARBA" id="ARBA00022723"/>
    </source>
</evidence>
<evidence type="ECO:0000313" key="5">
    <source>
        <dbReference type="EMBL" id="OMJ68885.1"/>
    </source>
</evidence>
<evidence type="ECO:0008006" key="7">
    <source>
        <dbReference type="Google" id="ProtNLM"/>
    </source>
</evidence>
<dbReference type="Gene3D" id="1.10.490.10">
    <property type="entry name" value="Globins"/>
    <property type="match status" value="2"/>
</dbReference>
<dbReference type="Pfam" id="PF01152">
    <property type="entry name" value="Bac_globin"/>
    <property type="match status" value="2"/>
</dbReference>
<keyword evidence="1" id="KW-0813">Transport</keyword>
<proteinExistence type="predicted"/>
<reference evidence="5 6" key="1">
    <citation type="submission" date="2016-11" db="EMBL/GenBank/DDBJ databases">
        <title>The macronuclear genome of Stentor coeruleus: a giant cell with tiny introns.</title>
        <authorList>
            <person name="Slabodnick M."/>
            <person name="Ruby J.G."/>
            <person name="Reiff S.B."/>
            <person name="Swart E.C."/>
            <person name="Gosai S."/>
            <person name="Prabakaran S."/>
            <person name="Witkowska E."/>
            <person name="Larue G.E."/>
            <person name="Fisher S."/>
            <person name="Freeman R.M."/>
            <person name="Gunawardena J."/>
            <person name="Chu W."/>
            <person name="Stover N.A."/>
            <person name="Gregory B.D."/>
            <person name="Nowacki M."/>
            <person name="Derisi J."/>
            <person name="Roy S.W."/>
            <person name="Marshall W.F."/>
            <person name="Sood P."/>
        </authorList>
    </citation>
    <scope>NUCLEOTIDE SEQUENCE [LARGE SCALE GENOMIC DNA]</scope>
    <source>
        <strain evidence="5">WM001</strain>
    </source>
</reference>
<dbReference type="Proteomes" id="UP000187209">
    <property type="component" value="Unassembled WGS sequence"/>
</dbReference>
<keyword evidence="2" id="KW-0349">Heme</keyword>
<dbReference type="InterPro" id="IPR009050">
    <property type="entry name" value="Globin-like_sf"/>
</dbReference>
<dbReference type="InterPro" id="IPR001486">
    <property type="entry name" value="Hemoglobin_trunc"/>
</dbReference>
<evidence type="ECO:0000313" key="6">
    <source>
        <dbReference type="Proteomes" id="UP000187209"/>
    </source>
</evidence>
<protein>
    <recommendedName>
        <fullName evidence="7">Globin</fullName>
    </recommendedName>
</protein>
<dbReference type="SUPFAM" id="SSF46458">
    <property type="entry name" value="Globin-like"/>
    <property type="match status" value="2"/>
</dbReference>
<evidence type="ECO:0000256" key="1">
    <source>
        <dbReference type="ARBA" id="ARBA00022448"/>
    </source>
</evidence>
<evidence type="ECO:0000256" key="4">
    <source>
        <dbReference type="ARBA" id="ARBA00023004"/>
    </source>
</evidence>
<keyword evidence="6" id="KW-1185">Reference proteome</keyword>
<name>A0A1R2AWR0_9CILI</name>
<accession>A0A1R2AWR0</accession>
<dbReference type="CDD" id="cd00454">
    <property type="entry name" value="TrHb1_N"/>
    <property type="match status" value="2"/>
</dbReference>
<dbReference type="GO" id="GO:0046872">
    <property type="term" value="F:metal ion binding"/>
    <property type="evidence" value="ECO:0007669"/>
    <property type="project" value="UniProtKB-KW"/>
</dbReference>
<organism evidence="5 6">
    <name type="scientific">Stentor coeruleus</name>
    <dbReference type="NCBI Taxonomy" id="5963"/>
    <lineage>
        <taxon>Eukaryota</taxon>
        <taxon>Sar</taxon>
        <taxon>Alveolata</taxon>
        <taxon>Ciliophora</taxon>
        <taxon>Postciliodesmatophora</taxon>
        <taxon>Heterotrichea</taxon>
        <taxon>Heterotrichida</taxon>
        <taxon>Stentoridae</taxon>
        <taxon>Stentor</taxon>
    </lineage>
</organism>
<keyword evidence="3" id="KW-0479">Metal-binding</keyword>
<gene>
    <name evidence="5" type="ORF">SteCoe_33539</name>
</gene>
<dbReference type="InterPro" id="IPR012292">
    <property type="entry name" value="Globin/Proto"/>
</dbReference>
<dbReference type="AlphaFoldDB" id="A0A1R2AWR0"/>
<keyword evidence="4" id="KW-0408">Iron</keyword>
<comment type="caution">
    <text evidence="5">The sequence shown here is derived from an EMBL/GenBank/DDBJ whole genome shotgun (WGS) entry which is preliminary data.</text>
</comment>
<evidence type="ECO:0000256" key="2">
    <source>
        <dbReference type="ARBA" id="ARBA00022617"/>
    </source>
</evidence>
<dbReference type="GO" id="GO:0020037">
    <property type="term" value="F:heme binding"/>
    <property type="evidence" value="ECO:0007669"/>
    <property type="project" value="InterPro"/>
</dbReference>
<dbReference type="OrthoDB" id="2155372at2759"/>
<sequence>MSQSLFERIGGTPAVTGLIDSLYTKLTSNPITQGAFLGKNIEEIKKYQVEFWSMALGSGTLYQGRSMKEAHQQLSITEEQFNAVVDMLSETMREMNIPEDVYKIAVTHAEMFRSDIVSHKLLECALEKLGGREKLTKIFEKLYARLPSNPQTSPQFNGKDLSKIIKGHINYWSSFLSSASYTGRPIVEAHQGLRINTEQFNVFLELLGESLREENVSEEIYSNIMAHMEAYKAGIVEEN</sequence>
<dbReference type="EMBL" id="MPUH01001268">
    <property type="protein sequence ID" value="OMJ68885.1"/>
    <property type="molecule type" value="Genomic_DNA"/>
</dbReference>
<dbReference type="GO" id="GO:0019825">
    <property type="term" value="F:oxygen binding"/>
    <property type="evidence" value="ECO:0007669"/>
    <property type="project" value="InterPro"/>
</dbReference>